<dbReference type="Pfam" id="PF00496">
    <property type="entry name" value="SBP_bac_5"/>
    <property type="match status" value="1"/>
</dbReference>
<feature type="signal peptide" evidence="2">
    <location>
        <begin position="1"/>
        <end position="21"/>
    </location>
</feature>
<feature type="region of interest" description="Disordered" evidence="1">
    <location>
        <begin position="477"/>
        <end position="539"/>
    </location>
</feature>
<evidence type="ECO:0000256" key="1">
    <source>
        <dbReference type="SAM" id="MobiDB-lite"/>
    </source>
</evidence>
<dbReference type="Gene3D" id="3.10.105.10">
    <property type="entry name" value="Dipeptide-binding Protein, Domain 3"/>
    <property type="match status" value="1"/>
</dbReference>
<name>A0AA46P2R7_9NOCA</name>
<dbReference type="GO" id="GO:0015833">
    <property type="term" value="P:peptide transport"/>
    <property type="evidence" value="ECO:0007669"/>
    <property type="project" value="TreeGrafter"/>
</dbReference>
<sequence length="635" mass="64921">MRRIAGITAVAAVLGLTACTADPPPPIEQTEPTRIPTPVPQLNTVVVAVDDVGAGLNPHLLADQSPVGNTVAGMVLPSAFRPVPDPARPGASAWVLDESVLASAEVTSQAPFTITYQVRDEAQWSDSAPIAAEDFRYLWQQMITQPGVVDPAGYRLIEDVGSSGGGKTVTVTLREPYPAWRELFIHLLPAHLVKDTPGGFTTSLAESIPVSGGQFHVKSVDRGRGEILLERNDRFWGTPARPDRILLRRGGTDAQLAESIRTGDAQVAQMHGGGSALLAQLGAIPQVRTGTQLQPRVLELTLNGRTTEFADPRVRRAVLGLLDPDLLATVAAGTESAVVAARAQVLAPSDPGYSPTMPPRPGREESLALLAGAGYVPAGPATIDATGTPAPETATTGLLAQGGVPLTLVLGVPENSPVADAVARTAADQLRGAGVAATVTTLPPDELYGDALVEGTVHAVVGWTRAGGDPATAALSRFGCPPVLPEQGPGSVEPAPAPTPTPEPAPGGDAESVPDGDAESVPDGDAGPVPDGDAGPVPDDEIEAAEAQLAAPSNVSGVCDPTLDPELAGALRGAGDVPAVLAGAQPKLWDLAVTLPIVQDRTVIAAGPGVEGVTLAGSIPAGSLSDAQNWWRTTP</sequence>
<proteinExistence type="predicted"/>
<feature type="compositionally biased region" description="Pro residues" evidence="1">
    <location>
        <begin position="495"/>
        <end position="505"/>
    </location>
</feature>
<evidence type="ECO:0000259" key="3">
    <source>
        <dbReference type="Pfam" id="PF00496"/>
    </source>
</evidence>
<dbReference type="AlphaFoldDB" id="A0AA46P2R7"/>
<feature type="chain" id="PRO_5041349583" evidence="2">
    <location>
        <begin position="22"/>
        <end position="635"/>
    </location>
</feature>
<feature type="domain" description="Solute-binding protein family 5" evidence="3">
    <location>
        <begin position="101"/>
        <end position="478"/>
    </location>
</feature>
<dbReference type="InterPro" id="IPR000914">
    <property type="entry name" value="SBP_5_dom"/>
</dbReference>
<feature type="compositionally biased region" description="Low complexity" evidence="1">
    <location>
        <begin position="523"/>
        <end position="537"/>
    </location>
</feature>
<dbReference type="PANTHER" id="PTHR30290:SF65">
    <property type="entry name" value="MONOACYL PHOSPHATIDYLINOSITOL TETRAMANNOSIDE-BINDING PROTEIN LPQW-RELATED"/>
    <property type="match status" value="1"/>
</dbReference>
<dbReference type="GeneID" id="83622882"/>
<evidence type="ECO:0000256" key="2">
    <source>
        <dbReference type="SAM" id="SignalP"/>
    </source>
</evidence>
<dbReference type="Proteomes" id="UP001163947">
    <property type="component" value="Chromosome"/>
</dbReference>
<dbReference type="PROSITE" id="PS51257">
    <property type="entry name" value="PROKAR_LIPOPROTEIN"/>
    <property type="match status" value="1"/>
</dbReference>
<protein>
    <submittedName>
        <fullName evidence="4">ABC transporter family substrate-binding protein</fullName>
    </submittedName>
</protein>
<dbReference type="PANTHER" id="PTHR30290">
    <property type="entry name" value="PERIPLASMIC BINDING COMPONENT OF ABC TRANSPORTER"/>
    <property type="match status" value="1"/>
</dbReference>
<evidence type="ECO:0000313" key="5">
    <source>
        <dbReference type="Proteomes" id="UP001163947"/>
    </source>
</evidence>
<dbReference type="GO" id="GO:1904680">
    <property type="term" value="F:peptide transmembrane transporter activity"/>
    <property type="evidence" value="ECO:0007669"/>
    <property type="project" value="TreeGrafter"/>
</dbReference>
<gene>
    <name evidence="4" type="ORF">OCS65_20660</name>
</gene>
<dbReference type="CDD" id="cd08501">
    <property type="entry name" value="PBP2_Lpqw"/>
    <property type="match status" value="1"/>
</dbReference>
<dbReference type="EMBL" id="CP106982">
    <property type="protein sequence ID" value="UYF92865.1"/>
    <property type="molecule type" value="Genomic_DNA"/>
</dbReference>
<dbReference type="InterPro" id="IPR039424">
    <property type="entry name" value="SBP_5"/>
</dbReference>
<organism evidence="4 5">
    <name type="scientific">Rhodococcus aetherivorans</name>
    <dbReference type="NCBI Taxonomy" id="191292"/>
    <lineage>
        <taxon>Bacteria</taxon>
        <taxon>Bacillati</taxon>
        <taxon>Actinomycetota</taxon>
        <taxon>Actinomycetes</taxon>
        <taxon>Mycobacteriales</taxon>
        <taxon>Nocardiaceae</taxon>
        <taxon>Rhodococcus</taxon>
    </lineage>
</organism>
<dbReference type="SUPFAM" id="SSF53850">
    <property type="entry name" value="Periplasmic binding protein-like II"/>
    <property type="match status" value="1"/>
</dbReference>
<evidence type="ECO:0000313" key="4">
    <source>
        <dbReference type="EMBL" id="UYF92865.1"/>
    </source>
</evidence>
<accession>A0AA46P2R7</accession>
<keyword evidence="2" id="KW-0732">Signal</keyword>
<dbReference type="RefSeq" id="WP_065922830.1">
    <property type="nucleotide sequence ID" value="NZ_CP106982.1"/>
</dbReference>
<feature type="compositionally biased region" description="Acidic residues" evidence="1">
    <location>
        <begin position="512"/>
        <end position="522"/>
    </location>
</feature>
<reference evidence="4" key="1">
    <citation type="submission" date="2022-09" db="EMBL/GenBank/DDBJ databases">
        <title>The genome sequence of Rhodococcus aetherivorans N1.</title>
        <authorList>
            <person name="Jiang W."/>
        </authorList>
    </citation>
    <scope>NUCLEOTIDE SEQUENCE</scope>
    <source>
        <strain evidence="4">N1</strain>
    </source>
</reference>
<dbReference type="Gene3D" id="3.90.76.10">
    <property type="entry name" value="Dipeptide-binding Protein, Domain 1"/>
    <property type="match status" value="1"/>
</dbReference>